<comment type="caution">
    <text evidence="1">The sequence shown here is derived from an EMBL/GenBank/DDBJ whole genome shotgun (WGS) entry which is preliminary data.</text>
</comment>
<dbReference type="EMBL" id="JACVDA010000008">
    <property type="protein sequence ID" value="MBK1468449.1"/>
    <property type="molecule type" value="Genomic_DNA"/>
</dbReference>
<keyword evidence="2" id="KW-1185">Reference proteome</keyword>
<reference evidence="1 2" key="1">
    <citation type="submission" date="2020-09" db="EMBL/GenBank/DDBJ databases">
        <title>Parvimonas S3374 sp. nov.</title>
        <authorList>
            <person name="Buhl M."/>
        </authorList>
    </citation>
    <scope>NUCLEOTIDE SEQUENCE [LARGE SCALE GENOMIC DNA]</scope>
    <source>
        <strain evidence="1 2">S3374</strain>
    </source>
</reference>
<proteinExistence type="predicted"/>
<name>A0ABS1C8L4_9FIRM</name>
<gene>
    <name evidence="1" type="ORF">IBJ83_03855</name>
</gene>
<sequence>MLIFNEDSKFDEIVDFENRGILNYKGILISDQEIWDISKTFDEPPYINNIYYNEVLYSALNVYMEEYPFLEEDNFFVYINGLDTHFDYNDKKRGVSFDVITDFSNFESELEDNKTILEEIESEEYSFLTDEVDNFFKDKKISITKENYDNSLDKCYDYLSEKFKFIDIPMESIENIVKEELEINLEENKKDKNKKDKNMER</sequence>
<evidence type="ECO:0000313" key="2">
    <source>
        <dbReference type="Proteomes" id="UP000823123"/>
    </source>
</evidence>
<dbReference type="Proteomes" id="UP000823123">
    <property type="component" value="Unassembled WGS sequence"/>
</dbReference>
<protein>
    <submittedName>
        <fullName evidence="1">Uncharacterized protein</fullName>
    </submittedName>
</protein>
<organism evidence="1 2">
    <name type="scientific">Parvimonas parva</name>
    <dbReference type="NCBI Taxonomy" id="2769485"/>
    <lineage>
        <taxon>Bacteria</taxon>
        <taxon>Bacillati</taxon>
        <taxon>Bacillota</taxon>
        <taxon>Tissierellia</taxon>
        <taxon>Tissierellales</taxon>
        <taxon>Peptoniphilaceae</taxon>
        <taxon>Parvimonas</taxon>
    </lineage>
</organism>
<dbReference type="RefSeq" id="WP_201275372.1">
    <property type="nucleotide sequence ID" value="NZ_JACVDA010000008.1"/>
</dbReference>
<evidence type="ECO:0000313" key="1">
    <source>
        <dbReference type="EMBL" id="MBK1468449.1"/>
    </source>
</evidence>
<accession>A0ABS1C8L4</accession>